<name>A0A8J4VFG0_9ROSI</name>
<dbReference type="GO" id="GO:0016020">
    <property type="term" value="C:membrane"/>
    <property type="evidence" value="ECO:0007669"/>
    <property type="project" value="UniProtKB-SubCell"/>
</dbReference>
<dbReference type="InterPro" id="IPR011527">
    <property type="entry name" value="ABC1_TM_dom"/>
</dbReference>
<dbReference type="CDD" id="cd18580">
    <property type="entry name" value="ABC_6TM_ABCC_D2"/>
    <property type="match status" value="1"/>
</dbReference>
<keyword evidence="11 13" id="KW-0472">Membrane</keyword>
<gene>
    <name evidence="15" type="ORF">CMV_026937</name>
</gene>
<feature type="domain" description="ABC transmembrane type-1" evidence="14">
    <location>
        <begin position="81"/>
        <end position="335"/>
    </location>
</feature>
<comment type="caution">
    <text evidence="15">The sequence shown here is derived from an EMBL/GenBank/DDBJ whole genome shotgun (WGS) entry which is preliminary data.</text>
</comment>
<keyword evidence="5 13" id="KW-0812">Transmembrane</keyword>
<dbReference type="AlphaFoldDB" id="A0A8J4VFG0"/>
<evidence type="ECO:0000256" key="4">
    <source>
        <dbReference type="ARBA" id="ARBA00022448"/>
    </source>
</evidence>
<dbReference type="OrthoDB" id="6500128at2759"/>
<dbReference type="GO" id="GO:0008559">
    <property type="term" value="F:ABC-type xenobiotic transporter activity"/>
    <property type="evidence" value="ECO:0007669"/>
    <property type="project" value="UniProtKB-EC"/>
</dbReference>
<sequence length="510" mass="57048">MELVGAHKKALSVLDSTEAWSVSGSSSKEAGNLDSTNCKEDDVVSSKGQIIQEEEREKGGVGISVYWKFITMAYGGTLLPIMLLAQVLSQTLQIGSDYWMAWATPVSEDVKPSVDSSTLMIVYVALAIGSSFCVLVRSMLIRTVGYRTAKQLFSKMHFCIFRAPMSFFDATPSGRILSRASTDQSAVDFSILNEMGAIAFSIIRLLGIIAVMSQTAWQVFIIFIPVIAACIWYQQYYIHSARELSRLVGVCKAPVIQHFTETISGATTIRSFDEESRFRDTNMKLADANSRPRFNIAGAMEWLCFRLDMLSSVTIAFSLLFLISIPEGVIDPGTVCPTHATCITWPHMYFPWRNENWHCRANRLSTIPQDPTMFEGIVRTNLDPLEEYTDEQIWEALEKCQLGDEVRKKKGKLDSIVSENGENWSVGQRQLVCLGRVLLRKTLRQHFSNCTVITIAHRITSVLDSDMVLLLNNGLIEEHDSSARLLENKSSSFAQLVAEYTMRANSSFGK</sequence>
<evidence type="ECO:0000313" key="15">
    <source>
        <dbReference type="EMBL" id="KAF3946841.1"/>
    </source>
</evidence>
<dbReference type="PANTHER" id="PTHR24223">
    <property type="entry name" value="ATP-BINDING CASSETTE SUB-FAMILY C"/>
    <property type="match status" value="1"/>
</dbReference>
<dbReference type="PANTHER" id="PTHR24223:SF181">
    <property type="entry name" value="ABC TRANSPORTER C FAMILY MEMBER 3"/>
    <property type="match status" value="1"/>
</dbReference>
<evidence type="ECO:0000256" key="8">
    <source>
        <dbReference type="ARBA" id="ARBA00022840"/>
    </source>
</evidence>
<dbReference type="FunFam" id="1.20.1560.10:FF:000002">
    <property type="entry name" value="ABC transporter C family member 5"/>
    <property type="match status" value="1"/>
</dbReference>
<dbReference type="Pfam" id="PF00664">
    <property type="entry name" value="ABC_membrane"/>
    <property type="match status" value="1"/>
</dbReference>
<dbReference type="Proteomes" id="UP000737018">
    <property type="component" value="Unassembled WGS sequence"/>
</dbReference>
<comment type="similarity">
    <text evidence="2">Belongs to the ABC transporter superfamily. ABCC family. Conjugate transporter (TC 3.A.1.208) subfamily.</text>
</comment>
<evidence type="ECO:0000256" key="5">
    <source>
        <dbReference type="ARBA" id="ARBA00022692"/>
    </source>
</evidence>
<dbReference type="EC" id="7.6.2.2" evidence="3"/>
<evidence type="ECO:0000256" key="10">
    <source>
        <dbReference type="ARBA" id="ARBA00022989"/>
    </source>
</evidence>
<reference evidence="15" key="1">
    <citation type="submission" date="2020-03" db="EMBL/GenBank/DDBJ databases">
        <title>Castanea mollissima Vanexum genome sequencing.</title>
        <authorList>
            <person name="Staton M."/>
        </authorList>
    </citation>
    <scope>NUCLEOTIDE SEQUENCE</scope>
    <source>
        <tissue evidence="15">Leaf</tissue>
    </source>
</reference>
<dbReference type="SUPFAM" id="SSF90123">
    <property type="entry name" value="ABC transporter transmembrane region"/>
    <property type="match status" value="1"/>
</dbReference>
<feature type="transmembrane region" description="Helical" evidence="13">
    <location>
        <begin position="65"/>
        <end position="88"/>
    </location>
</feature>
<keyword evidence="9" id="KW-1278">Translocase</keyword>
<dbReference type="InterPro" id="IPR027417">
    <property type="entry name" value="P-loop_NTPase"/>
</dbReference>
<feature type="transmembrane region" description="Helical" evidence="13">
    <location>
        <begin position="216"/>
        <end position="233"/>
    </location>
</feature>
<keyword evidence="4" id="KW-0813">Transport</keyword>
<dbReference type="PROSITE" id="PS50929">
    <property type="entry name" value="ABC_TM1F"/>
    <property type="match status" value="1"/>
</dbReference>
<accession>A0A8J4VFG0</accession>
<comment type="subcellular location">
    <subcellularLocation>
        <location evidence="1">Membrane</location>
        <topology evidence="1">Multi-pass membrane protein</topology>
    </subcellularLocation>
</comment>
<evidence type="ECO:0000256" key="7">
    <source>
        <dbReference type="ARBA" id="ARBA00022741"/>
    </source>
</evidence>
<dbReference type="InterPro" id="IPR036640">
    <property type="entry name" value="ABC1_TM_sf"/>
</dbReference>
<dbReference type="SUPFAM" id="SSF52540">
    <property type="entry name" value="P-loop containing nucleoside triphosphate hydrolases"/>
    <property type="match status" value="1"/>
</dbReference>
<dbReference type="Gene3D" id="3.40.50.300">
    <property type="entry name" value="P-loop containing nucleotide triphosphate hydrolases"/>
    <property type="match status" value="2"/>
</dbReference>
<evidence type="ECO:0000256" key="13">
    <source>
        <dbReference type="SAM" id="Phobius"/>
    </source>
</evidence>
<evidence type="ECO:0000256" key="11">
    <source>
        <dbReference type="ARBA" id="ARBA00023136"/>
    </source>
</evidence>
<keyword evidence="16" id="KW-1185">Reference proteome</keyword>
<evidence type="ECO:0000313" key="16">
    <source>
        <dbReference type="Proteomes" id="UP000737018"/>
    </source>
</evidence>
<evidence type="ECO:0000256" key="12">
    <source>
        <dbReference type="ARBA" id="ARBA00034018"/>
    </source>
</evidence>
<dbReference type="InterPro" id="IPR044726">
    <property type="entry name" value="ABCC_6TM_D2"/>
</dbReference>
<evidence type="ECO:0000256" key="9">
    <source>
        <dbReference type="ARBA" id="ARBA00022967"/>
    </source>
</evidence>
<evidence type="ECO:0000256" key="2">
    <source>
        <dbReference type="ARBA" id="ARBA00009726"/>
    </source>
</evidence>
<evidence type="ECO:0000259" key="14">
    <source>
        <dbReference type="PROSITE" id="PS50929"/>
    </source>
</evidence>
<keyword evidence="10 13" id="KW-1133">Transmembrane helix</keyword>
<dbReference type="InterPro" id="IPR050173">
    <property type="entry name" value="ABC_transporter_C-like"/>
</dbReference>
<proteinExistence type="inferred from homology"/>
<evidence type="ECO:0000256" key="6">
    <source>
        <dbReference type="ARBA" id="ARBA00022737"/>
    </source>
</evidence>
<keyword evidence="6" id="KW-0677">Repeat</keyword>
<comment type="catalytic activity">
    <reaction evidence="12">
        <text>ATP + H2O + xenobioticSide 1 = ADP + phosphate + xenobioticSide 2.</text>
        <dbReference type="EC" id="7.6.2.2"/>
    </reaction>
</comment>
<dbReference type="GO" id="GO:0005524">
    <property type="term" value="F:ATP binding"/>
    <property type="evidence" value="ECO:0007669"/>
    <property type="project" value="UniProtKB-KW"/>
</dbReference>
<feature type="transmembrane region" description="Helical" evidence="13">
    <location>
        <begin position="120"/>
        <end position="140"/>
    </location>
</feature>
<protein>
    <recommendedName>
        <fullName evidence="3">ABC-type xenobiotic transporter</fullName>
        <ecNumber evidence="3">7.6.2.2</ecNumber>
    </recommendedName>
</protein>
<evidence type="ECO:0000256" key="1">
    <source>
        <dbReference type="ARBA" id="ARBA00004141"/>
    </source>
</evidence>
<feature type="transmembrane region" description="Helical" evidence="13">
    <location>
        <begin position="303"/>
        <end position="325"/>
    </location>
</feature>
<keyword evidence="7" id="KW-0547">Nucleotide-binding</keyword>
<evidence type="ECO:0000256" key="3">
    <source>
        <dbReference type="ARBA" id="ARBA00012191"/>
    </source>
</evidence>
<dbReference type="Gene3D" id="1.20.1560.10">
    <property type="entry name" value="ABC transporter type 1, transmembrane domain"/>
    <property type="match status" value="1"/>
</dbReference>
<dbReference type="EMBL" id="JRKL02008528">
    <property type="protein sequence ID" value="KAF3946841.1"/>
    <property type="molecule type" value="Genomic_DNA"/>
</dbReference>
<keyword evidence="8" id="KW-0067">ATP-binding</keyword>
<feature type="transmembrane region" description="Helical" evidence="13">
    <location>
        <begin position="191"/>
        <end position="210"/>
    </location>
</feature>
<organism evidence="15 16">
    <name type="scientific">Castanea mollissima</name>
    <name type="common">Chinese chestnut</name>
    <dbReference type="NCBI Taxonomy" id="60419"/>
    <lineage>
        <taxon>Eukaryota</taxon>
        <taxon>Viridiplantae</taxon>
        <taxon>Streptophyta</taxon>
        <taxon>Embryophyta</taxon>
        <taxon>Tracheophyta</taxon>
        <taxon>Spermatophyta</taxon>
        <taxon>Magnoliopsida</taxon>
        <taxon>eudicotyledons</taxon>
        <taxon>Gunneridae</taxon>
        <taxon>Pentapetalae</taxon>
        <taxon>rosids</taxon>
        <taxon>fabids</taxon>
        <taxon>Fagales</taxon>
        <taxon>Fagaceae</taxon>
        <taxon>Castanea</taxon>
    </lineage>
</organism>